<evidence type="ECO:0000259" key="9">
    <source>
        <dbReference type="Pfam" id="PF01266"/>
    </source>
</evidence>
<feature type="compositionally biased region" description="Low complexity" evidence="8">
    <location>
        <begin position="538"/>
        <end position="548"/>
    </location>
</feature>
<dbReference type="EMBL" id="ATCF01000001">
    <property type="protein sequence ID" value="EPE02122.1"/>
    <property type="molecule type" value="Genomic_DNA"/>
</dbReference>
<keyword evidence="6 7" id="KW-0560">Oxidoreductase</keyword>
<name>S3BP28_9BURK</name>
<comment type="similarity">
    <text evidence="2 7">Belongs to the FAD-dependent glycerol-3-phosphate dehydrogenase family.</text>
</comment>
<comment type="cofactor">
    <cofactor evidence="1 7">
        <name>FAD</name>
        <dbReference type="ChEBI" id="CHEBI:57692"/>
    </cofactor>
</comment>
<evidence type="ECO:0000256" key="6">
    <source>
        <dbReference type="ARBA" id="ARBA00023002"/>
    </source>
</evidence>
<keyword evidence="3 7" id="KW-0285">Flavoprotein</keyword>
<dbReference type="eggNOG" id="COG0578">
    <property type="taxonomic scope" value="Bacteria"/>
</dbReference>
<dbReference type="PANTHER" id="PTHR11985">
    <property type="entry name" value="GLYCEROL-3-PHOSPHATE DEHYDROGENASE"/>
    <property type="match status" value="1"/>
</dbReference>
<evidence type="ECO:0000313" key="12">
    <source>
        <dbReference type="Proteomes" id="UP000014400"/>
    </source>
</evidence>
<dbReference type="InterPro" id="IPR006076">
    <property type="entry name" value="FAD-dep_OxRdtase"/>
</dbReference>
<evidence type="ECO:0000256" key="8">
    <source>
        <dbReference type="SAM" id="MobiDB-lite"/>
    </source>
</evidence>
<feature type="domain" description="Alpha-glycerophosphate oxidase C-terminal" evidence="10">
    <location>
        <begin position="444"/>
        <end position="485"/>
    </location>
</feature>
<accession>S3BP28</accession>
<dbReference type="GO" id="GO:0009331">
    <property type="term" value="C:glycerol-3-phosphate dehydrogenase (FAD) complex"/>
    <property type="evidence" value="ECO:0007669"/>
    <property type="project" value="UniProtKB-UniRule"/>
</dbReference>
<evidence type="ECO:0000256" key="1">
    <source>
        <dbReference type="ARBA" id="ARBA00001974"/>
    </source>
</evidence>
<evidence type="ECO:0000259" key="10">
    <source>
        <dbReference type="Pfam" id="PF16901"/>
    </source>
</evidence>
<dbReference type="EC" id="1.1.5.3" evidence="7"/>
<dbReference type="PRINTS" id="PR01001">
    <property type="entry name" value="FADG3PDH"/>
</dbReference>
<dbReference type="GO" id="GO:0006071">
    <property type="term" value="P:glycerol metabolic process"/>
    <property type="evidence" value="ECO:0007669"/>
    <property type="project" value="UniProtKB-KW"/>
</dbReference>
<evidence type="ECO:0000256" key="2">
    <source>
        <dbReference type="ARBA" id="ARBA00007330"/>
    </source>
</evidence>
<dbReference type="RefSeq" id="WP_016473517.1">
    <property type="nucleotide sequence ID" value="NZ_KE150480.1"/>
</dbReference>
<dbReference type="Gene3D" id="3.50.50.60">
    <property type="entry name" value="FAD/NAD(P)-binding domain"/>
    <property type="match status" value="1"/>
</dbReference>
<keyword evidence="4" id="KW-0319">Glycerol metabolism</keyword>
<dbReference type="Proteomes" id="UP000014400">
    <property type="component" value="Unassembled WGS sequence"/>
</dbReference>
<comment type="caution">
    <text evidence="11">The sequence shown here is derived from an EMBL/GenBank/DDBJ whole genome shotgun (WGS) entry which is preliminary data.</text>
</comment>
<dbReference type="SUPFAM" id="SSF51905">
    <property type="entry name" value="FAD/NAD(P)-binding domain"/>
    <property type="match status" value="1"/>
</dbReference>
<evidence type="ECO:0000256" key="5">
    <source>
        <dbReference type="ARBA" id="ARBA00022827"/>
    </source>
</evidence>
<evidence type="ECO:0000256" key="4">
    <source>
        <dbReference type="ARBA" id="ARBA00022798"/>
    </source>
</evidence>
<dbReference type="PROSITE" id="PS00977">
    <property type="entry name" value="FAD_G3PDH_1"/>
    <property type="match status" value="1"/>
</dbReference>
<sequence>MAAAEVKPTVKGLNRTEALASIMQDPVWDVVVVGGGATGAGVALDAASRGLKTLLLEAQDFSAGTSSRSTKLIHGGVRYLKNPRDWGLVHDALVERKRLIDNCPQLVHAEPFVLPCFKKWEREIYMAGLGFYGAMAGKDQIGRTRMLKPEEAEKVLPGVKTEGLLGGVEFFDAQFDDARLNIALIRTAATHGAVCLNYMPVVGLERIGGLIQSVTVEDKHTGESHRIRTKMVFNCAGVWADQIRRLADPQAAQLLRFSRGTHVVVDRSFLPGDAGMLIPKTRDGRVLFAIPWHNAVLLGTTDVEVREAEFDPQPSEDEIAFILETASGYLAKPLYRSDVLAAFAGLRPLLRVPAGQSSTAQASRSHSVISEFGNMITIAGGKWTSYRRMAEDAMLEATLRHLIEPRLCITKDLPILVDETFNPEVIEEAACQGPENDAKVIEYALYARDFEGACTAEDILWRRLRVGVLNAARAQELLPKVAAALEGREYAAPAASVANEAETHAEEAAVQCSGKAADEEAEVSTEPSSKSVKPEVSAEALETPTAAEEVVKSAEADAEVLAEPSSKSET</sequence>
<dbReference type="InterPro" id="IPR000447">
    <property type="entry name" value="G3P_DH_FAD-dep"/>
</dbReference>
<dbReference type="PANTHER" id="PTHR11985:SF35">
    <property type="entry name" value="ANAEROBIC GLYCEROL-3-PHOSPHATE DEHYDROGENASE SUBUNIT A"/>
    <property type="match status" value="1"/>
</dbReference>
<dbReference type="Gene3D" id="1.10.8.870">
    <property type="entry name" value="Alpha-glycerophosphate oxidase, cap domain"/>
    <property type="match status" value="1"/>
</dbReference>
<dbReference type="GO" id="GO:0004368">
    <property type="term" value="F:glycerol-3-phosphate dehydrogenase (quinone) activity"/>
    <property type="evidence" value="ECO:0007669"/>
    <property type="project" value="UniProtKB-EC"/>
</dbReference>
<dbReference type="GO" id="GO:0046168">
    <property type="term" value="P:glycerol-3-phosphate catabolic process"/>
    <property type="evidence" value="ECO:0007669"/>
    <property type="project" value="TreeGrafter"/>
</dbReference>
<dbReference type="STRING" id="1203554.HMPREF1476_00019"/>
<feature type="non-terminal residue" evidence="11">
    <location>
        <position position="570"/>
    </location>
</feature>
<comment type="catalytic activity">
    <reaction evidence="7">
        <text>a quinone + sn-glycerol 3-phosphate = dihydroxyacetone phosphate + a quinol</text>
        <dbReference type="Rhea" id="RHEA:18977"/>
        <dbReference type="ChEBI" id="CHEBI:24646"/>
        <dbReference type="ChEBI" id="CHEBI:57597"/>
        <dbReference type="ChEBI" id="CHEBI:57642"/>
        <dbReference type="ChEBI" id="CHEBI:132124"/>
        <dbReference type="EC" id="1.1.5.3"/>
    </reaction>
</comment>
<evidence type="ECO:0000256" key="7">
    <source>
        <dbReference type="RuleBase" id="RU361217"/>
    </source>
</evidence>
<reference evidence="11 12" key="1">
    <citation type="submission" date="2013-04" db="EMBL/GenBank/DDBJ databases">
        <title>The Genome Sequence of Sutterella wadsworthensis HGA0223.</title>
        <authorList>
            <consortium name="The Broad Institute Genomics Platform"/>
            <person name="Earl A."/>
            <person name="Ward D."/>
            <person name="Feldgarden M."/>
            <person name="Gevers D."/>
            <person name="Schmidt T.M."/>
            <person name="Dover J."/>
            <person name="Dai D."/>
            <person name="Walker B."/>
            <person name="Young S."/>
            <person name="Zeng Q."/>
            <person name="Gargeya S."/>
            <person name="Fitzgerald M."/>
            <person name="Haas B."/>
            <person name="Abouelleil A."/>
            <person name="Allen A.W."/>
            <person name="Alvarado L."/>
            <person name="Arachchi H.M."/>
            <person name="Berlin A.M."/>
            <person name="Chapman S.B."/>
            <person name="Gainer-Dewar J."/>
            <person name="Goldberg J."/>
            <person name="Griggs A."/>
            <person name="Gujja S."/>
            <person name="Hansen M."/>
            <person name="Howarth C."/>
            <person name="Imamovic A."/>
            <person name="Ireland A."/>
            <person name="Larimer J."/>
            <person name="McCowan C."/>
            <person name="Murphy C."/>
            <person name="Pearson M."/>
            <person name="Poon T.W."/>
            <person name="Priest M."/>
            <person name="Roberts A."/>
            <person name="Saif S."/>
            <person name="Shea T."/>
            <person name="Sisk P."/>
            <person name="Sykes S."/>
            <person name="Wortman J."/>
            <person name="Nusbaum C."/>
            <person name="Birren B."/>
        </authorList>
    </citation>
    <scope>NUCLEOTIDE SEQUENCE [LARGE SCALE GENOMIC DNA]</scope>
    <source>
        <strain evidence="11 12">HGA0223</strain>
    </source>
</reference>
<feature type="domain" description="FAD dependent oxidoreductase" evidence="9">
    <location>
        <begin position="29"/>
        <end position="356"/>
    </location>
</feature>
<keyword evidence="12" id="KW-1185">Reference proteome</keyword>
<dbReference type="Gene3D" id="3.30.9.10">
    <property type="entry name" value="D-Amino Acid Oxidase, subunit A, domain 2"/>
    <property type="match status" value="1"/>
</dbReference>
<keyword evidence="5" id="KW-0274">FAD</keyword>
<organism evidence="11 12">
    <name type="scientific">Sutterella wadsworthensis HGA0223</name>
    <dbReference type="NCBI Taxonomy" id="1203554"/>
    <lineage>
        <taxon>Bacteria</taxon>
        <taxon>Pseudomonadati</taxon>
        <taxon>Pseudomonadota</taxon>
        <taxon>Betaproteobacteria</taxon>
        <taxon>Burkholderiales</taxon>
        <taxon>Sutterellaceae</taxon>
        <taxon>Sutterella</taxon>
    </lineage>
</organism>
<dbReference type="HOGENOM" id="CLU_015740_5_2_4"/>
<dbReference type="InterPro" id="IPR031656">
    <property type="entry name" value="DAO_C"/>
</dbReference>
<dbReference type="PROSITE" id="PS00978">
    <property type="entry name" value="FAD_G3PDH_2"/>
    <property type="match status" value="1"/>
</dbReference>
<feature type="region of interest" description="Disordered" evidence="8">
    <location>
        <begin position="512"/>
        <end position="570"/>
    </location>
</feature>
<dbReference type="InterPro" id="IPR038299">
    <property type="entry name" value="DAO_C_sf"/>
</dbReference>
<gene>
    <name evidence="11" type="ORF">HMPREF1476_00019</name>
</gene>
<dbReference type="AlphaFoldDB" id="S3BP28"/>
<evidence type="ECO:0000313" key="11">
    <source>
        <dbReference type="EMBL" id="EPE02122.1"/>
    </source>
</evidence>
<dbReference type="InterPro" id="IPR036188">
    <property type="entry name" value="FAD/NAD-bd_sf"/>
</dbReference>
<dbReference type="Pfam" id="PF16901">
    <property type="entry name" value="DAO_C"/>
    <property type="match status" value="1"/>
</dbReference>
<dbReference type="Pfam" id="PF01266">
    <property type="entry name" value="DAO"/>
    <property type="match status" value="1"/>
</dbReference>
<protein>
    <recommendedName>
        <fullName evidence="7">Glycerol-3-phosphate dehydrogenase</fullName>
        <ecNumber evidence="7">1.1.5.3</ecNumber>
    </recommendedName>
</protein>
<proteinExistence type="inferred from homology"/>
<evidence type="ECO:0000256" key="3">
    <source>
        <dbReference type="ARBA" id="ARBA00022630"/>
    </source>
</evidence>